<dbReference type="Proteomes" id="UP000799444">
    <property type="component" value="Unassembled WGS sequence"/>
</dbReference>
<keyword evidence="3" id="KW-1185">Reference proteome</keyword>
<dbReference type="EMBL" id="ML996103">
    <property type="protein sequence ID" value="KAF2739658.1"/>
    <property type="molecule type" value="Genomic_DNA"/>
</dbReference>
<reference evidence="2" key="1">
    <citation type="journal article" date="2020" name="Stud. Mycol.">
        <title>101 Dothideomycetes genomes: a test case for predicting lifestyles and emergence of pathogens.</title>
        <authorList>
            <person name="Haridas S."/>
            <person name="Albert R."/>
            <person name="Binder M."/>
            <person name="Bloem J."/>
            <person name="Labutti K."/>
            <person name="Salamov A."/>
            <person name="Andreopoulos B."/>
            <person name="Baker S."/>
            <person name="Barry K."/>
            <person name="Bills G."/>
            <person name="Bluhm B."/>
            <person name="Cannon C."/>
            <person name="Castanera R."/>
            <person name="Culley D."/>
            <person name="Daum C."/>
            <person name="Ezra D."/>
            <person name="Gonzalez J."/>
            <person name="Henrissat B."/>
            <person name="Kuo A."/>
            <person name="Liang C."/>
            <person name="Lipzen A."/>
            <person name="Lutzoni F."/>
            <person name="Magnuson J."/>
            <person name="Mondo S."/>
            <person name="Nolan M."/>
            <person name="Ohm R."/>
            <person name="Pangilinan J."/>
            <person name="Park H.-J."/>
            <person name="Ramirez L."/>
            <person name="Alfaro M."/>
            <person name="Sun H."/>
            <person name="Tritt A."/>
            <person name="Yoshinaga Y."/>
            <person name="Zwiers L.-H."/>
            <person name="Turgeon B."/>
            <person name="Goodwin S."/>
            <person name="Spatafora J."/>
            <person name="Crous P."/>
            <person name="Grigoriev I."/>
        </authorList>
    </citation>
    <scope>NUCLEOTIDE SEQUENCE</scope>
    <source>
        <strain evidence="2">CBS 125425</strain>
    </source>
</reference>
<proteinExistence type="predicted"/>
<dbReference type="AlphaFoldDB" id="A0A9P4RA49"/>
<feature type="region of interest" description="Disordered" evidence="1">
    <location>
        <begin position="66"/>
        <end position="88"/>
    </location>
</feature>
<name>A0A9P4RA49_9PLEO</name>
<evidence type="ECO:0000256" key="1">
    <source>
        <dbReference type="SAM" id="MobiDB-lite"/>
    </source>
</evidence>
<gene>
    <name evidence="2" type="ORF">EJ04DRAFT_286268</name>
</gene>
<sequence>MLHQMTVRLGDASGQAKGWALQHAEQGIKCAVRVDTSSVGCRTDGNFFPTNAAVGLEKLSRNTHVHIRKSNSPNPPLSSLSKDEATSLPTKVVRKSKHSNFRPFYRATHCHGRFGLRRPLVKTLPSGNGKSLGFSTAFNLIYQSRWPLLNLAYMSETGRNVEAGTLLCHQKRF</sequence>
<organism evidence="2 3">
    <name type="scientific">Polyplosphaeria fusca</name>
    <dbReference type="NCBI Taxonomy" id="682080"/>
    <lineage>
        <taxon>Eukaryota</taxon>
        <taxon>Fungi</taxon>
        <taxon>Dikarya</taxon>
        <taxon>Ascomycota</taxon>
        <taxon>Pezizomycotina</taxon>
        <taxon>Dothideomycetes</taxon>
        <taxon>Pleosporomycetidae</taxon>
        <taxon>Pleosporales</taxon>
        <taxon>Tetraplosphaeriaceae</taxon>
        <taxon>Polyplosphaeria</taxon>
    </lineage>
</organism>
<accession>A0A9P4RA49</accession>
<evidence type="ECO:0000313" key="3">
    <source>
        <dbReference type="Proteomes" id="UP000799444"/>
    </source>
</evidence>
<protein>
    <submittedName>
        <fullName evidence="2">Uncharacterized protein</fullName>
    </submittedName>
</protein>
<comment type="caution">
    <text evidence="2">The sequence shown here is derived from an EMBL/GenBank/DDBJ whole genome shotgun (WGS) entry which is preliminary data.</text>
</comment>
<evidence type="ECO:0000313" key="2">
    <source>
        <dbReference type="EMBL" id="KAF2739658.1"/>
    </source>
</evidence>